<dbReference type="Proteomes" id="UP000001036">
    <property type="component" value="Chromosome"/>
</dbReference>
<dbReference type="HOGENOM" id="CLU_3231335_0_0_6"/>
<name>B3PJS9_CELJU</name>
<sequence length="43" mass="5238">MLLIFKQRALIQQQYNLCKLIIRIDFPPFFYWRVICFGGDLLC</sequence>
<gene>
    <name evidence="1" type="ordered locus">CJA_2288</name>
</gene>
<evidence type="ECO:0000313" key="1">
    <source>
        <dbReference type="EMBL" id="ACE83784.1"/>
    </source>
</evidence>
<dbReference type="AlphaFoldDB" id="B3PJS9"/>
<accession>B3PJS9</accession>
<protein>
    <submittedName>
        <fullName evidence="1">Uncharacterized protein</fullName>
    </submittedName>
</protein>
<dbReference type="KEGG" id="cja:CJA_2288"/>
<dbReference type="EMBL" id="CP000934">
    <property type="protein sequence ID" value="ACE83784.1"/>
    <property type="molecule type" value="Genomic_DNA"/>
</dbReference>
<keyword evidence="2" id="KW-1185">Reference proteome</keyword>
<proteinExistence type="predicted"/>
<evidence type="ECO:0000313" key="2">
    <source>
        <dbReference type="Proteomes" id="UP000001036"/>
    </source>
</evidence>
<organism evidence="1 2">
    <name type="scientific">Cellvibrio japonicus (strain Ueda107)</name>
    <name type="common">Pseudomonas fluorescens subsp. cellulosa</name>
    <dbReference type="NCBI Taxonomy" id="498211"/>
    <lineage>
        <taxon>Bacteria</taxon>
        <taxon>Pseudomonadati</taxon>
        <taxon>Pseudomonadota</taxon>
        <taxon>Gammaproteobacteria</taxon>
        <taxon>Cellvibrionales</taxon>
        <taxon>Cellvibrionaceae</taxon>
        <taxon>Cellvibrio</taxon>
    </lineage>
</organism>
<reference evidence="1 2" key="1">
    <citation type="journal article" date="2008" name="J. Bacteriol.">
        <title>Insights into plant cell wall degradation from the genome sequence of the soil bacterium Cellvibrio japonicus.</title>
        <authorList>
            <person name="Deboy R.T."/>
            <person name="Mongodin E.F."/>
            <person name="Fouts D.E."/>
            <person name="Tailford L.E."/>
            <person name="Khouri H."/>
            <person name="Emerson J.B."/>
            <person name="Mohamoud Y."/>
            <person name="Watkins K."/>
            <person name="Henrissat B."/>
            <person name="Gilbert H.J."/>
            <person name="Nelson K.E."/>
        </authorList>
    </citation>
    <scope>NUCLEOTIDE SEQUENCE [LARGE SCALE GENOMIC DNA]</scope>
    <source>
        <strain evidence="1 2">Ueda107</strain>
    </source>
</reference>